<dbReference type="InterPro" id="IPR029058">
    <property type="entry name" value="AB_hydrolase_fold"/>
</dbReference>
<dbReference type="SUPFAM" id="SSF53474">
    <property type="entry name" value="alpha/beta-Hydrolases"/>
    <property type="match status" value="1"/>
</dbReference>
<feature type="non-terminal residue" evidence="2">
    <location>
        <position position="1"/>
    </location>
</feature>
<dbReference type="InterPro" id="IPR052897">
    <property type="entry name" value="Sec-Metab_Biosynth_Hydrolase"/>
</dbReference>
<evidence type="ECO:0000259" key="1">
    <source>
        <dbReference type="Pfam" id="PF12697"/>
    </source>
</evidence>
<dbReference type="PANTHER" id="PTHR37017:SF13">
    <property type="entry name" value="AB HYDROLASE-1 DOMAIN-CONTAINING PROTEIN"/>
    <property type="match status" value="1"/>
</dbReference>
<dbReference type="Gene3D" id="3.40.50.1820">
    <property type="entry name" value="alpha/beta hydrolase"/>
    <property type="match status" value="1"/>
</dbReference>
<dbReference type="Proteomes" id="UP000045706">
    <property type="component" value="Unassembled WGS sequence"/>
</dbReference>
<name>A0A0G4N1K6_VERLO</name>
<reference evidence="3" key="1">
    <citation type="submission" date="2015-05" db="EMBL/GenBank/DDBJ databases">
        <authorList>
            <person name="Fogelqvist Johan"/>
        </authorList>
    </citation>
    <scope>NUCLEOTIDE SEQUENCE [LARGE SCALE GENOMIC DNA]</scope>
</reference>
<sequence length="177" mass="18504">SYGGIPASAAAEGYQVHERRERGLPGGIKYIVYLAAFAFPARDPSLLIAIGGAYAPFMNNKGDVIALGEGARDALFNDCDTETADQLVAGAVYQSTASFETPTTFAAADVAVSKTYVVCEDDHALPLDAQLAMITALGNVTVIRVHSGHCVQLNKELVPKSLDVIEAAAGYEGLAKA</sequence>
<proteinExistence type="predicted"/>
<evidence type="ECO:0000313" key="3">
    <source>
        <dbReference type="Proteomes" id="UP000045706"/>
    </source>
</evidence>
<organism evidence="2 3">
    <name type="scientific">Verticillium longisporum</name>
    <name type="common">Verticillium dahliae var. longisporum</name>
    <dbReference type="NCBI Taxonomy" id="100787"/>
    <lineage>
        <taxon>Eukaryota</taxon>
        <taxon>Fungi</taxon>
        <taxon>Dikarya</taxon>
        <taxon>Ascomycota</taxon>
        <taxon>Pezizomycotina</taxon>
        <taxon>Sordariomycetes</taxon>
        <taxon>Hypocreomycetidae</taxon>
        <taxon>Glomerellales</taxon>
        <taxon>Plectosphaerellaceae</taxon>
        <taxon>Verticillium</taxon>
    </lineage>
</organism>
<dbReference type="AlphaFoldDB" id="A0A0G4N1K6"/>
<accession>A0A0G4N1K6</accession>
<feature type="domain" description="AB hydrolase-1" evidence="1">
    <location>
        <begin position="1"/>
        <end position="153"/>
    </location>
</feature>
<gene>
    <name evidence="2" type="ORF">BN1723_015745</name>
</gene>
<protein>
    <recommendedName>
        <fullName evidence="1">AB hydrolase-1 domain-containing protein</fullName>
    </recommendedName>
</protein>
<dbReference type="InterPro" id="IPR000073">
    <property type="entry name" value="AB_hydrolase_1"/>
</dbReference>
<dbReference type="PANTHER" id="PTHR37017">
    <property type="entry name" value="AB HYDROLASE-1 DOMAIN-CONTAINING PROTEIN-RELATED"/>
    <property type="match status" value="1"/>
</dbReference>
<dbReference type="EMBL" id="CVQI01032130">
    <property type="protein sequence ID" value="CRK40491.1"/>
    <property type="molecule type" value="Genomic_DNA"/>
</dbReference>
<evidence type="ECO:0000313" key="2">
    <source>
        <dbReference type="EMBL" id="CRK40491.1"/>
    </source>
</evidence>
<dbReference type="Pfam" id="PF12697">
    <property type="entry name" value="Abhydrolase_6"/>
    <property type="match status" value="1"/>
</dbReference>